<evidence type="ECO:0000313" key="5">
    <source>
        <dbReference type="Proteomes" id="UP000653127"/>
    </source>
</evidence>
<feature type="binding site" evidence="2">
    <location>
        <position position="59"/>
    </location>
    <ligand>
        <name>Mn(2+)</name>
        <dbReference type="ChEBI" id="CHEBI:29035"/>
        <label>1</label>
    </ligand>
</feature>
<comment type="cofactor">
    <cofactor evidence="3">
        <name>Ca(2+)</name>
        <dbReference type="ChEBI" id="CHEBI:29108"/>
    </cofactor>
    <text evidence="3">Binds 1 Ca(2+) ion per subunit.</text>
</comment>
<sequence>MAAGAGGCGYRRRELPADQAQKTIPIIPIKHPPAYAGGYLIGLGSCGKRNIDTDTGTEELAHEEMIATIVYQLTRGISPSQIKEGGFDAYFVDHTTGIYPADANGMPFNAATLQSTGDPITDLFEDMAAEQKARTTYDNILRLADDPDVRDAIKFLREREIVHFQRFGEALRVVQDNLDSKNFYAFNPAFDTQRNR</sequence>
<keyword evidence="2" id="KW-0464">Manganese</keyword>
<comment type="similarity">
    <text evidence="1">Belongs to the manganese catalase family.</text>
</comment>
<keyword evidence="3" id="KW-0106">Calcium</keyword>
<protein>
    <submittedName>
        <fullName evidence="4">Manganese catalase family protein</fullName>
    </submittedName>
</protein>
<dbReference type="GO" id="GO:0046872">
    <property type="term" value="F:metal ion binding"/>
    <property type="evidence" value="ECO:0007669"/>
    <property type="project" value="UniProtKB-KW"/>
</dbReference>
<reference evidence="4" key="1">
    <citation type="submission" date="2020-08" db="EMBL/GenBank/DDBJ databases">
        <title>Genome public.</title>
        <authorList>
            <person name="Liu C."/>
            <person name="Sun Q."/>
        </authorList>
    </citation>
    <scope>NUCLEOTIDE SEQUENCE</scope>
    <source>
        <strain evidence="4">NSJ-31</strain>
    </source>
</reference>
<evidence type="ECO:0000256" key="1">
    <source>
        <dbReference type="ARBA" id="ARBA00007644"/>
    </source>
</evidence>
<dbReference type="InterPro" id="IPR007760">
    <property type="entry name" value="Mn_catalase"/>
</dbReference>
<feature type="binding site" evidence="2">
    <location>
        <position position="163"/>
    </location>
    <ligand>
        <name>Mn(2+)</name>
        <dbReference type="ChEBI" id="CHEBI:29035"/>
        <label>1</label>
    </ligand>
</feature>
<keyword evidence="2" id="KW-0479">Metal-binding</keyword>
<dbReference type="InterPro" id="IPR012347">
    <property type="entry name" value="Ferritin-like"/>
</dbReference>
<dbReference type="InterPro" id="IPR009078">
    <property type="entry name" value="Ferritin-like_SF"/>
</dbReference>
<dbReference type="AlphaFoldDB" id="A0A926DWF4"/>
<evidence type="ECO:0000256" key="2">
    <source>
        <dbReference type="PIRSR" id="PIRSR607760-1"/>
    </source>
</evidence>
<proteinExistence type="inferred from homology"/>
<evidence type="ECO:0000256" key="3">
    <source>
        <dbReference type="PIRSR" id="PIRSR607760-2"/>
    </source>
</evidence>
<feature type="binding site" evidence="2">
    <location>
        <position position="62"/>
    </location>
    <ligand>
        <name>Mn(2+)</name>
        <dbReference type="ChEBI" id="CHEBI:29035"/>
        <label>1</label>
    </ligand>
</feature>
<evidence type="ECO:0000313" key="4">
    <source>
        <dbReference type="EMBL" id="MBC8546520.1"/>
    </source>
</evidence>
<keyword evidence="5" id="KW-1185">Reference proteome</keyword>
<dbReference type="Proteomes" id="UP000653127">
    <property type="component" value="Unassembled WGS sequence"/>
</dbReference>
<name>A0A926DWF4_9FIRM</name>
<feature type="binding site" evidence="3">
    <location>
        <position position="54"/>
    </location>
    <ligand>
        <name>Ca(2+)</name>
        <dbReference type="ChEBI" id="CHEBI:29108"/>
    </ligand>
</feature>
<dbReference type="Pfam" id="PF05067">
    <property type="entry name" value="Mn_catalase"/>
    <property type="match status" value="1"/>
</dbReference>
<comment type="caution">
    <text evidence="4">The sequence shown here is derived from an EMBL/GenBank/DDBJ whole genome shotgun (WGS) entry which is preliminary data.</text>
</comment>
<feature type="binding site" evidence="2">
    <location>
        <position position="130"/>
    </location>
    <ligand>
        <name>Mn(2+)</name>
        <dbReference type="ChEBI" id="CHEBI:29035"/>
        <label>1</label>
    </ligand>
</feature>
<dbReference type="SUPFAM" id="SSF47240">
    <property type="entry name" value="Ferritin-like"/>
    <property type="match status" value="1"/>
</dbReference>
<dbReference type="EMBL" id="JACRST010000006">
    <property type="protein sequence ID" value="MBC8546520.1"/>
    <property type="molecule type" value="Genomic_DNA"/>
</dbReference>
<dbReference type="Gene3D" id="1.20.1260.10">
    <property type="match status" value="1"/>
</dbReference>
<comment type="cofactor">
    <cofactor evidence="2">
        <name>Mn(2+)</name>
        <dbReference type="ChEBI" id="CHEBI:29035"/>
    </cofactor>
    <text evidence="2">Binds 2 manganese ions per subunit.</text>
</comment>
<organism evidence="4 5">
    <name type="scientific">Ligaoa zhengdingensis</name>
    <dbReference type="NCBI Taxonomy" id="2763658"/>
    <lineage>
        <taxon>Bacteria</taxon>
        <taxon>Bacillati</taxon>
        <taxon>Bacillota</taxon>
        <taxon>Clostridia</taxon>
        <taxon>Eubacteriales</taxon>
        <taxon>Oscillospiraceae</taxon>
        <taxon>Ligaoa</taxon>
    </lineage>
</organism>
<gene>
    <name evidence="4" type="ORF">H8711_06180</name>
</gene>
<accession>A0A926DWF4</accession>